<dbReference type="EMBL" id="CP114413">
    <property type="protein sequence ID" value="WAZ26574.1"/>
    <property type="molecule type" value="Genomic_DNA"/>
</dbReference>
<proteinExistence type="predicted"/>
<feature type="transmembrane region" description="Helical" evidence="1">
    <location>
        <begin position="65"/>
        <end position="85"/>
    </location>
</feature>
<accession>A0ABY7KQF3</accession>
<feature type="transmembrane region" description="Helical" evidence="1">
    <location>
        <begin position="156"/>
        <end position="175"/>
    </location>
</feature>
<evidence type="ECO:0000313" key="2">
    <source>
        <dbReference type="EMBL" id="WAZ26574.1"/>
    </source>
</evidence>
<keyword evidence="3" id="KW-1185">Reference proteome</keyword>
<sequence length="261" mass="27868">MSTTEASSTAAAYAEAVVNGVIAPLRWSDLESSAFGRVPEVYEAAVAAGADLDRDRRGWDHALDAAWLAVLFAPLALPVLTIFAVKDADDAANLYGVIGLISAAHLLLRVLEWQRTRTGRARATARETLLAGFEACFALISAGLLAAASWAEQSWWLWSLCGVQIAVTVSCVVSVPMAQQAARRGVPVVARPAFEEFAARVAALDDDDRAAIQADLNTALDCLEDAGFVSPPELAEARRAPLGSLARRLWVLERSAARQAR</sequence>
<feature type="transmembrane region" description="Helical" evidence="1">
    <location>
        <begin position="91"/>
        <end position="108"/>
    </location>
</feature>
<name>A0ABY7KQF3_9ACTN</name>
<keyword evidence="1" id="KW-1133">Transmembrane helix</keyword>
<keyword evidence="1" id="KW-0472">Membrane</keyword>
<evidence type="ECO:0000256" key="1">
    <source>
        <dbReference type="SAM" id="Phobius"/>
    </source>
</evidence>
<keyword evidence="1" id="KW-0812">Transmembrane</keyword>
<protein>
    <submittedName>
        <fullName evidence="2">Uncharacterized protein</fullName>
    </submittedName>
</protein>
<evidence type="ECO:0000313" key="3">
    <source>
        <dbReference type="Proteomes" id="UP001164439"/>
    </source>
</evidence>
<gene>
    <name evidence="2" type="ORF">STRCI_008168</name>
</gene>
<feature type="transmembrane region" description="Helical" evidence="1">
    <location>
        <begin position="129"/>
        <end position="150"/>
    </location>
</feature>
<dbReference type="Proteomes" id="UP001164439">
    <property type="component" value="Chromosome"/>
</dbReference>
<reference evidence="2" key="1">
    <citation type="submission" date="2022-12" db="EMBL/GenBank/DDBJ databases">
        <authorList>
            <person name="Ruckert C."/>
            <person name="Busche T."/>
            <person name="Kalinowski J."/>
            <person name="Wittmann C."/>
        </authorList>
    </citation>
    <scope>NUCLEOTIDE SEQUENCE</scope>
    <source>
        <strain evidence="2">DSM 40467</strain>
    </source>
</reference>
<organism evidence="2 3">
    <name type="scientific">Streptomyces cinnabarinus</name>
    <dbReference type="NCBI Taxonomy" id="67287"/>
    <lineage>
        <taxon>Bacteria</taxon>
        <taxon>Bacillati</taxon>
        <taxon>Actinomycetota</taxon>
        <taxon>Actinomycetes</taxon>
        <taxon>Kitasatosporales</taxon>
        <taxon>Streptomycetaceae</taxon>
        <taxon>Streptomyces</taxon>
    </lineage>
</organism>
<dbReference type="RefSeq" id="WP_269664059.1">
    <property type="nucleotide sequence ID" value="NZ_CP114413.1"/>
</dbReference>